<evidence type="ECO:0000256" key="11">
    <source>
        <dbReference type="ARBA" id="ARBA00025094"/>
    </source>
</evidence>
<dbReference type="RefSeq" id="WP_394820127.1">
    <property type="nucleotide sequence ID" value="NZ_JAWJZY010000004.1"/>
</dbReference>
<dbReference type="PROSITE" id="PS01033">
    <property type="entry name" value="GLOBIN"/>
    <property type="match status" value="1"/>
</dbReference>
<evidence type="ECO:0000313" key="18">
    <source>
        <dbReference type="Proteomes" id="UP001312908"/>
    </source>
</evidence>
<dbReference type="CDD" id="cd06184">
    <property type="entry name" value="flavohem_like_fad_nad_binding"/>
    <property type="match status" value="1"/>
</dbReference>
<feature type="domain" description="Globin" evidence="15">
    <location>
        <begin position="4"/>
        <end position="140"/>
    </location>
</feature>
<evidence type="ECO:0000256" key="14">
    <source>
        <dbReference type="RuleBase" id="RU000356"/>
    </source>
</evidence>
<evidence type="ECO:0000256" key="5">
    <source>
        <dbReference type="ARBA" id="ARBA00022617"/>
    </source>
</evidence>
<evidence type="ECO:0000256" key="10">
    <source>
        <dbReference type="ARBA" id="ARBA00023027"/>
    </source>
</evidence>
<evidence type="ECO:0000256" key="3">
    <source>
        <dbReference type="ARBA" id="ARBA00012229"/>
    </source>
</evidence>
<reference evidence="17 18" key="1">
    <citation type="submission" date="2023-10" db="EMBL/GenBank/DDBJ databases">
        <title>Sorlinia euscelidii gen. nov., sp. nov., an acetic acid bacteria isolated from the gut of Euscelidius variegatus emitter.</title>
        <authorList>
            <person name="Michoud G."/>
            <person name="Marasco R."/>
            <person name="Seferji K."/>
            <person name="Gonella E."/>
            <person name="Garuglieri E."/>
            <person name="Alma A."/>
            <person name="Mapelli F."/>
            <person name="Borin S."/>
            <person name="Daffonchio D."/>
            <person name="Crotti E."/>
        </authorList>
    </citation>
    <scope>NUCLEOTIDE SEQUENCE [LARGE SCALE GENOMIC DNA]</scope>
    <source>
        <strain evidence="17 18">EV16P</strain>
    </source>
</reference>
<keyword evidence="10" id="KW-0520">NAD</keyword>
<evidence type="ECO:0000256" key="8">
    <source>
        <dbReference type="ARBA" id="ARBA00022857"/>
    </source>
</evidence>
<keyword evidence="5 14" id="KW-0349">Heme</keyword>
<comment type="similarity">
    <text evidence="2">In the C-terminal section; belongs to the flavoprotein pyridine nucleotide cytochrome reductase family.</text>
</comment>
<dbReference type="Gene3D" id="1.10.490.10">
    <property type="entry name" value="Globins"/>
    <property type="match status" value="1"/>
</dbReference>
<evidence type="ECO:0000313" key="17">
    <source>
        <dbReference type="EMBL" id="MEE8659281.1"/>
    </source>
</evidence>
<dbReference type="InterPro" id="IPR001433">
    <property type="entry name" value="OxRdtase_FAD/NAD-bd"/>
</dbReference>
<evidence type="ECO:0000256" key="6">
    <source>
        <dbReference type="ARBA" id="ARBA00022621"/>
    </source>
</evidence>
<dbReference type="SUPFAM" id="SSF63380">
    <property type="entry name" value="Riboflavin synthase domain-like"/>
    <property type="match status" value="1"/>
</dbReference>
<dbReference type="PANTHER" id="PTHR43396:SF3">
    <property type="entry name" value="FLAVOHEMOPROTEIN"/>
    <property type="match status" value="1"/>
</dbReference>
<dbReference type="PANTHER" id="PTHR43396">
    <property type="entry name" value="FLAVOHEMOPROTEIN"/>
    <property type="match status" value="1"/>
</dbReference>
<dbReference type="InterPro" id="IPR017938">
    <property type="entry name" value="Riboflavin_synthase-like_b-brl"/>
</dbReference>
<dbReference type="InterPro" id="IPR012292">
    <property type="entry name" value="Globin/Proto"/>
</dbReference>
<comment type="catalytic activity">
    <reaction evidence="13">
        <text>2 nitric oxide + NADPH + 2 O2 = 2 nitrate + NADP(+) + H(+)</text>
        <dbReference type="Rhea" id="RHEA:19465"/>
        <dbReference type="ChEBI" id="CHEBI:15378"/>
        <dbReference type="ChEBI" id="CHEBI:15379"/>
        <dbReference type="ChEBI" id="CHEBI:16480"/>
        <dbReference type="ChEBI" id="CHEBI:17632"/>
        <dbReference type="ChEBI" id="CHEBI:57783"/>
        <dbReference type="ChEBI" id="CHEBI:58349"/>
        <dbReference type="EC" id="1.14.12.17"/>
    </reaction>
</comment>
<sequence length="401" mass="44911">MNVSLDDKTRAILTSCLPVLEADGMRIIQKMYARLLVNQEIRDLFNMSHQEDGKQIEALAYALKAFTRHIDNLSELGNMVERIAEKHVGLNIRPRHYPFVADALLGALADILGDLATSEIMEAWGKAYWFLAHILMNREAQIYHEKEVAPGSWTGWRSFTVQACIRESDVVMSLILAPSDGRLIMRHQPGQYLSIHLDIPGHGVALRHYSISSTPDQETYRISVRRADKGLVSSWLHERARPGMLLQVSAPSGEFTLVEPVPKSVILLSAGIGLTPMMSMLGALSEAQSRCAVHYIHVTRSPETEVFAEDISKLVQSGKIRADIFYSRSAPDHVDDAVKRHAGRPTPDWLKNHVDPQATCYVCGPDKFVHDMVCVLRECELPKSQIRYEFFGSASVEELVA</sequence>
<comment type="similarity">
    <text evidence="14">Belongs to the globin family.</text>
</comment>
<dbReference type="CDD" id="cd08922">
    <property type="entry name" value="FHb-globin"/>
    <property type="match status" value="1"/>
</dbReference>
<dbReference type="Pfam" id="PF00970">
    <property type="entry name" value="FAD_binding_6"/>
    <property type="match status" value="1"/>
</dbReference>
<evidence type="ECO:0000259" key="15">
    <source>
        <dbReference type="PROSITE" id="PS01033"/>
    </source>
</evidence>
<name>A0ABU7U4N2_9PROT</name>
<keyword evidence="4" id="KW-0216">Detoxification</keyword>
<dbReference type="InterPro" id="IPR017927">
    <property type="entry name" value="FAD-bd_FR_type"/>
</dbReference>
<keyword evidence="14" id="KW-0813">Transport</keyword>
<proteinExistence type="inferred from homology"/>
<dbReference type="PRINTS" id="PR00371">
    <property type="entry name" value="FPNCR"/>
</dbReference>
<dbReference type="InterPro" id="IPR000971">
    <property type="entry name" value="Globin"/>
</dbReference>
<evidence type="ECO:0000256" key="1">
    <source>
        <dbReference type="ARBA" id="ARBA00001970"/>
    </source>
</evidence>
<dbReference type="InterPro" id="IPR009050">
    <property type="entry name" value="Globin-like_sf"/>
</dbReference>
<evidence type="ECO:0000256" key="13">
    <source>
        <dbReference type="ARBA" id="ARBA00049433"/>
    </source>
</evidence>
<dbReference type="Proteomes" id="UP001312908">
    <property type="component" value="Unassembled WGS sequence"/>
</dbReference>
<keyword evidence="7" id="KW-0479">Metal-binding</keyword>
<keyword evidence="18" id="KW-1185">Reference proteome</keyword>
<comment type="caution">
    <text evidence="17">The sequence shown here is derived from an EMBL/GenBank/DDBJ whole genome shotgun (WGS) entry which is preliminary data.</text>
</comment>
<dbReference type="NCBIfam" id="NF009805">
    <property type="entry name" value="PRK13289.1"/>
    <property type="match status" value="1"/>
</dbReference>
<gene>
    <name evidence="17" type="ORF">DOFOFD_09700</name>
</gene>
<dbReference type="Pfam" id="PF00175">
    <property type="entry name" value="NAD_binding_1"/>
    <property type="match status" value="1"/>
</dbReference>
<keyword evidence="8" id="KW-0521">NADP</keyword>
<evidence type="ECO:0000259" key="16">
    <source>
        <dbReference type="PROSITE" id="PS51384"/>
    </source>
</evidence>
<evidence type="ECO:0000256" key="2">
    <source>
        <dbReference type="ARBA" id="ARBA00006401"/>
    </source>
</evidence>
<comment type="cofactor">
    <cofactor evidence="1">
        <name>heme b</name>
        <dbReference type="ChEBI" id="CHEBI:60344"/>
    </cofactor>
</comment>
<evidence type="ECO:0000256" key="9">
    <source>
        <dbReference type="ARBA" id="ARBA00023004"/>
    </source>
</evidence>
<dbReference type="PROSITE" id="PS51384">
    <property type="entry name" value="FAD_FR"/>
    <property type="match status" value="1"/>
</dbReference>
<comment type="function">
    <text evidence="11">Is involved in NO detoxification in an aerobic process, termed nitric oxide dioxygenase (NOD) reaction that utilizes O(2) and NAD(P)H to convert NO to nitrate, which protects the bacterium from various noxious nitrogen compounds. Therefore, plays a central role in the inducible response to nitrosative stress.</text>
</comment>
<evidence type="ECO:0000256" key="7">
    <source>
        <dbReference type="ARBA" id="ARBA00022723"/>
    </source>
</evidence>
<protein>
    <recommendedName>
        <fullName evidence="3">nitric oxide dioxygenase</fullName>
        <ecNumber evidence="3">1.14.12.17</ecNumber>
    </recommendedName>
</protein>
<accession>A0ABU7U4N2</accession>
<dbReference type="Gene3D" id="3.40.50.80">
    <property type="entry name" value="Nucleotide-binding domain of ferredoxin-NADP reductase (FNR) module"/>
    <property type="match status" value="1"/>
</dbReference>
<keyword evidence="9" id="KW-0408">Iron</keyword>
<organism evidence="17 18">
    <name type="scientific">Sorlinia euscelidii</name>
    <dbReference type="NCBI Taxonomy" id="3081148"/>
    <lineage>
        <taxon>Bacteria</taxon>
        <taxon>Pseudomonadati</taxon>
        <taxon>Pseudomonadota</taxon>
        <taxon>Alphaproteobacteria</taxon>
        <taxon>Acetobacterales</taxon>
        <taxon>Acetobacteraceae</taxon>
        <taxon>Sorlinia</taxon>
    </lineage>
</organism>
<dbReference type="Pfam" id="PF00042">
    <property type="entry name" value="Globin"/>
    <property type="match status" value="1"/>
</dbReference>
<dbReference type="InterPro" id="IPR001709">
    <property type="entry name" value="Flavoprot_Pyr_Nucl_cyt_Rdtase"/>
</dbReference>
<dbReference type="InterPro" id="IPR008333">
    <property type="entry name" value="Cbr1-like_FAD-bd_dom"/>
</dbReference>
<dbReference type="PRINTS" id="PR00410">
    <property type="entry name" value="PHEHYDRXLASE"/>
</dbReference>
<dbReference type="InterPro" id="IPR039261">
    <property type="entry name" value="FNR_nucleotide-bd"/>
</dbReference>
<dbReference type="SUPFAM" id="SSF46458">
    <property type="entry name" value="Globin-like"/>
    <property type="match status" value="1"/>
</dbReference>
<dbReference type="Gene3D" id="2.40.30.10">
    <property type="entry name" value="Translation factors"/>
    <property type="match status" value="1"/>
</dbReference>
<dbReference type="EC" id="1.14.12.17" evidence="3"/>
<dbReference type="EMBL" id="JAWJZY010000004">
    <property type="protein sequence ID" value="MEE8659281.1"/>
    <property type="molecule type" value="Genomic_DNA"/>
</dbReference>
<keyword evidence="6 14" id="KW-0561">Oxygen transport</keyword>
<feature type="domain" description="FAD-binding FR-type" evidence="16">
    <location>
        <begin position="154"/>
        <end position="258"/>
    </location>
</feature>
<dbReference type="SUPFAM" id="SSF52343">
    <property type="entry name" value="Ferredoxin reductase-like, C-terminal NADP-linked domain"/>
    <property type="match status" value="1"/>
</dbReference>
<evidence type="ECO:0000256" key="12">
    <source>
        <dbReference type="ARBA" id="ARBA00048649"/>
    </source>
</evidence>
<evidence type="ECO:0000256" key="4">
    <source>
        <dbReference type="ARBA" id="ARBA00022575"/>
    </source>
</evidence>
<comment type="catalytic activity">
    <reaction evidence="12">
        <text>2 nitric oxide + NADH + 2 O2 = 2 nitrate + NAD(+) + H(+)</text>
        <dbReference type="Rhea" id="RHEA:19469"/>
        <dbReference type="ChEBI" id="CHEBI:15378"/>
        <dbReference type="ChEBI" id="CHEBI:15379"/>
        <dbReference type="ChEBI" id="CHEBI:16480"/>
        <dbReference type="ChEBI" id="CHEBI:17632"/>
        <dbReference type="ChEBI" id="CHEBI:57540"/>
        <dbReference type="ChEBI" id="CHEBI:57945"/>
        <dbReference type="EC" id="1.14.12.17"/>
    </reaction>
</comment>